<comment type="pathway">
    <text evidence="3">Lipid metabolism; fatty acid beta-oxidation.</text>
</comment>
<comment type="caution">
    <text evidence="14">The sequence shown here is derived from an EMBL/GenBank/DDBJ whole genome shotgun (WGS) entry which is preliminary data.</text>
</comment>
<dbReference type="AlphaFoldDB" id="A0A0Q0CNL1"/>
<protein>
    <recommendedName>
        <fullName evidence="9">Long-chain-fatty-acid--CoA ligase</fullName>
        <ecNumber evidence="8">6.2.1.3</ecNumber>
    </recommendedName>
    <alternativeName>
        <fullName evidence="10">Long-chain acyl-CoA synthetase</fullName>
    </alternativeName>
</protein>
<dbReference type="SUPFAM" id="SSF56801">
    <property type="entry name" value="Acetyl-CoA synthetase-like"/>
    <property type="match status" value="1"/>
</dbReference>
<keyword evidence="7" id="KW-0460">Magnesium</keyword>
<dbReference type="EC" id="6.2.1.3" evidence="8"/>
<evidence type="ECO:0000256" key="7">
    <source>
        <dbReference type="ARBA" id="ARBA00022842"/>
    </source>
</evidence>
<evidence type="ECO:0000256" key="10">
    <source>
        <dbReference type="ARBA" id="ARBA00042773"/>
    </source>
</evidence>
<accession>A0A0Q0CNL1</accession>
<dbReference type="InterPro" id="IPR050237">
    <property type="entry name" value="ATP-dep_AMP-bd_enzyme"/>
</dbReference>
<dbReference type="PATRIC" id="fig|251703.9.peg.3832"/>
<dbReference type="Gene3D" id="3.40.50.12780">
    <property type="entry name" value="N-terminal domain of ligase-like"/>
    <property type="match status" value="1"/>
</dbReference>
<dbReference type="Pfam" id="PF13193">
    <property type="entry name" value="AMP-binding_C"/>
    <property type="match status" value="1"/>
</dbReference>
<evidence type="ECO:0000256" key="11">
    <source>
        <dbReference type="SAM" id="MobiDB-lite"/>
    </source>
</evidence>
<dbReference type="Pfam" id="PF00501">
    <property type="entry name" value="AMP-binding"/>
    <property type="match status" value="1"/>
</dbReference>
<feature type="region of interest" description="Disordered" evidence="11">
    <location>
        <begin position="1"/>
        <end position="20"/>
    </location>
</feature>
<sequence>MEVHRHDRSQHAVRGADEPSRVQKLDFSALKSTNSGGTALVKATAERWAQITGCTIVEGYGLTETSPVASANPYGALARLGTVGIPVPGTAMKVIDDEGVELAFGERGELCIKGPQVMKGYWNRPDATAESLDAEGWFKTGDVAVIGADGFVSIVDRKKDLIIVSGFNVYPNEIEDVIMAHPKVANCACIGVPDERSGEAVKLFVVPRDPNVSVEELKAFCKENFTAYKVPKLIVLRDSLPMTPVGKILRRELRDPV</sequence>
<evidence type="ECO:0000313" key="15">
    <source>
        <dbReference type="Proteomes" id="UP000050317"/>
    </source>
</evidence>
<gene>
    <name evidence="14" type="ORF">ALO40_101149</name>
</gene>
<dbReference type="PANTHER" id="PTHR43767:SF8">
    <property type="entry name" value="LONG-CHAIN-FATTY-ACID--COA LIGASE"/>
    <property type="match status" value="1"/>
</dbReference>
<evidence type="ECO:0000256" key="1">
    <source>
        <dbReference type="ARBA" id="ARBA00001946"/>
    </source>
</evidence>
<feature type="domain" description="AMP-binding enzyme C-terminal" evidence="13">
    <location>
        <begin position="173"/>
        <end position="247"/>
    </location>
</feature>
<dbReference type="InterPro" id="IPR045851">
    <property type="entry name" value="AMP-bd_C_sf"/>
</dbReference>
<dbReference type="Proteomes" id="UP000050317">
    <property type="component" value="Unassembled WGS sequence"/>
</dbReference>
<name>A0A0Q0CNL1_9PSED</name>
<dbReference type="Gene3D" id="3.30.300.30">
    <property type="match status" value="1"/>
</dbReference>
<evidence type="ECO:0000259" key="12">
    <source>
        <dbReference type="Pfam" id="PF00501"/>
    </source>
</evidence>
<feature type="domain" description="AMP-dependent synthetase/ligase" evidence="12">
    <location>
        <begin position="21"/>
        <end position="122"/>
    </location>
</feature>
<dbReference type="GO" id="GO:0005524">
    <property type="term" value="F:ATP binding"/>
    <property type="evidence" value="ECO:0007669"/>
    <property type="project" value="UniProtKB-KW"/>
</dbReference>
<evidence type="ECO:0000256" key="4">
    <source>
        <dbReference type="ARBA" id="ARBA00022598"/>
    </source>
</evidence>
<dbReference type="InterPro" id="IPR042099">
    <property type="entry name" value="ANL_N_sf"/>
</dbReference>
<keyword evidence="4 14" id="KW-0436">Ligase</keyword>
<evidence type="ECO:0000256" key="2">
    <source>
        <dbReference type="ARBA" id="ARBA00004170"/>
    </source>
</evidence>
<evidence type="ECO:0000256" key="9">
    <source>
        <dbReference type="ARBA" id="ARBA00039545"/>
    </source>
</evidence>
<comment type="cofactor">
    <cofactor evidence="1">
        <name>Mg(2+)</name>
        <dbReference type="ChEBI" id="CHEBI:18420"/>
    </cofactor>
</comment>
<dbReference type="InterPro" id="IPR025110">
    <property type="entry name" value="AMP-bd_C"/>
</dbReference>
<organism evidence="14 15">
    <name type="scientific">Pseudomonas syringae pv. viburni</name>
    <dbReference type="NCBI Taxonomy" id="251703"/>
    <lineage>
        <taxon>Bacteria</taxon>
        <taxon>Pseudomonadati</taxon>
        <taxon>Pseudomonadota</taxon>
        <taxon>Gammaproteobacteria</taxon>
        <taxon>Pseudomonadales</taxon>
        <taxon>Pseudomonadaceae</taxon>
        <taxon>Pseudomonas</taxon>
    </lineage>
</organism>
<evidence type="ECO:0000256" key="3">
    <source>
        <dbReference type="ARBA" id="ARBA00005005"/>
    </source>
</evidence>
<evidence type="ECO:0000256" key="8">
    <source>
        <dbReference type="ARBA" id="ARBA00026121"/>
    </source>
</evidence>
<dbReference type="GO" id="GO:0004467">
    <property type="term" value="F:long-chain fatty acid-CoA ligase activity"/>
    <property type="evidence" value="ECO:0007669"/>
    <property type="project" value="UniProtKB-EC"/>
</dbReference>
<dbReference type="EMBL" id="LJRR01000278">
    <property type="protein sequence ID" value="KPZ14048.1"/>
    <property type="molecule type" value="Genomic_DNA"/>
</dbReference>
<dbReference type="InterPro" id="IPR000873">
    <property type="entry name" value="AMP-dep_synth/lig_dom"/>
</dbReference>
<proteinExistence type="predicted"/>
<evidence type="ECO:0000256" key="6">
    <source>
        <dbReference type="ARBA" id="ARBA00022840"/>
    </source>
</evidence>
<reference evidence="14 15" key="1">
    <citation type="submission" date="2015-09" db="EMBL/GenBank/DDBJ databases">
        <title>Genome announcement of multiple Pseudomonas syringae strains.</title>
        <authorList>
            <person name="Thakur S."/>
            <person name="Wang P.W."/>
            <person name="Gong Y."/>
            <person name="Weir B.S."/>
            <person name="Guttman D.S."/>
        </authorList>
    </citation>
    <scope>NUCLEOTIDE SEQUENCE [LARGE SCALE GENOMIC DNA]</scope>
    <source>
        <strain evidence="14 15">ICMP3963</strain>
    </source>
</reference>
<evidence type="ECO:0000259" key="13">
    <source>
        <dbReference type="Pfam" id="PF13193"/>
    </source>
</evidence>
<keyword evidence="6" id="KW-0067">ATP-binding</keyword>
<dbReference type="FunFam" id="3.30.300.30:FF:000006">
    <property type="entry name" value="Long-chain-fatty-acid--CoA ligase FadD"/>
    <property type="match status" value="1"/>
</dbReference>
<dbReference type="PANTHER" id="PTHR43767">
    <property type="entry name" value="LONG-CHAIN-FATTY-ACID--COA LIGASE"/>
    <property type="match status" value="1"/>
</dbReference>
<evidence type="ECO:0000313" key="14">
    <source>
        <dbReference type="EMBL" id="KPZ14048.1"/>
    </source>
</evidence>
<evidence type="ECO:0000256" key="5">
    <source>
        <dbReference type="ARBA" id="ARBA00022741"/>
    </source>
</evidence>
<dbReference type="GO" id="GO:0016020">
    <property type="term" value="C:membrane"/>
    <property type="evidence" value="ECO:0007669"/>
    <property type="project" value="UniProtKB-SubCell"/>
</dbReference>
<keyword evidence="5" id="KW-0547">Nucleotide-binding</keyword>
<comment type="subcellular location">
    <subcellularLocation>
        <location evidence="2">Membrane</location>
        <topology evidence="2">Peripheral membrane protein</topology>
    </subcellularLocation>
</comment>